<keyword evidence="4" id="KW-0663">Pyridoxal phosphate</keyword>
<evidence type="ECO:0000256" key="2">
    <source>
        <dbReference type="ARBA" id="ARBA00022576"/>
    </source>
</evidence>
<organism evidence="10 11">
    <name type="scientific">Cupriavidus basilensis</name>
    <dbReference type="NCBI Taxonomy" id="68895"/>
    <lineage>
        <taxon>Bacteria</taxon>
        <taxon>Pseudomonadati</taxon>
        <taxon>Pseudomonadota</taxon>
        <taxon>Betaproteobacteria</taxon>
        <taxon>Burkholderiales</taxon>
        <taxon>Burkholderiaceae</taxon>
        <taxon>Cupriavidus</taxon>
    </lineage>
</organism>
<dbReference type="GO" id="GO:0003677">
    <property type="term" value="F:DNA binding"/>
    <property type="evidence" value="ECO:0007669"/>
    <property type="project" value="UniProtKB-KW"/>
</dbReference>
<keyword evidence="5" id="KW-0805">Transcription regulation</keyword>
<dbReference type="InterPro" id="IPR015424">
    <property type="entry name" value="PyrdxlP-dep_Trfase"/>
</dbReference>
<dbReference type="InterPro" id="IPR036388">
    <property type="entry name" value="WH-like_DNA-bd_sf"/>
</dbReference>
<feature type="domain" description="HTH gntR-type" evidence="9">
    <location>
        <begin position="44"/>
        <end position="112"/>
    </location>
</feature>
<dbReference type="Pfam" id="PF00155">
    <property type="entry name" value="Aminotran_1_2"/>
    <property type="match status" value="1"/>
</dbReference>
<evidence type="ECO:0000256" key="6">
    <source>
        <dbReference type="ARBA" id="ARBA00023125"/>
    </source>
</evidence>
<dbReference type="AlphaFoldDB" id="A0A0C4YGE4"/>
<reference evidence="10 11" key="1">
    <citation type="journal article" date="2015" name="Genome Announc.">
        <title>Complete Genome Sequence of Cupriavidus basilensis 4G11, Isolated from the Oak Ridge Field Research Center Site.</title>
        <authorList>
            <person name="Ray J."/>
            <person name="Waters R.J."/>
            <person name="Skerker J.M."/>
            <person name="Kuehl J.V."/>
            <person name="Price M.N."/>
            <person name="Huang J."/>
            <person name="Chakraborty R."/>
            <person name="Arkin A.P."/>
            <person name="Deutschbauer A."/>
        </authorList>
    </citation>
    <scope>NUCLEOTIDE SEQUENCE [LARGE SCALE GENOMIC DNA]</scope>
    <source>
        <strain evidence="10">4G11</strain>
    </source>
</reference>
<dbReference type="PANTHER" id="PTHR46577">
    <property type="entry name" value="HTH-TYPE TRANSCRIPTIONAL REGULATORY PROTEIN GABR"/>
    <property type="match status" value="1"/>
</dbReference>
<dbReference type="SUPFAM" id="SSF53383">
    <property type="entry name" value="PLP-dependent transferases"/>
    <property type="match status" value="1"/>
</dbReference>
<gene>
    <name evidence="10" type="ORF">RR42_s3351</name>
</gene>
<keyword evidence="3 10" id="KW-0808">Transferase</keyword>
<dbReference type="EMBL" id="CP010537">
    <property type="protein sequence ID" value="AJG24927.1"/>
    <property type="molecule type" value="Genomic_DNA"/>
</dbReference>
<name>A0A0C4YGE4_9BURK</name>
<dbReference type="GO" id="GO:0030170">
    <property type="term" value="F:pyridoxal phosphate binding"/>
    <property type="evidence" value="ECO:0007669"/>
    <property type="project" value="InterPro"/>
</dbReference>
<dbReference type="CDD" id="cd07377">
    <property type="entry name" value="WHTH_GntR"/>
    <property type="match status" value="1"/>
</dbReference>
<feature type="region of interest" description="Disordered" evidence="8">
    <location>
        <begin position="1"/>
        <end position="44"/>
    </location>
</feature>
<dbReference type="InterPro" id="IPR000524">
    <property type="entry name" value="Tscrpt_reg_HTH_GntR"/>
</dbReference>
<comment type="similarity">
    <text evidence="1">In the C-terminal section; belongs to the class-I pyridoxal-phosphate-dependent aminotransferase family.</text>
</comment>
<dbReference type="InterPro" id="IPR015421">
    <property type="entry name" value="PyrdxlP-dep_Trfase_major"/>
</dbReference>
<keyword evidence="7" id="KW-0804">Transcription</keyword>
<dbReference type="PROSITE" id="PS50949">
    <property type="entry name" value="HTH_GNTR"/>
    <property type="match status" value="1"/>
</dbReference>
<dbReference type="PANTHER" id="PTHR46577:SF2">
    <property type="entry name" value="TRANSCRIPTIONAL REGULATORY PROTEIN"/>
    <property type="match status" value="1"/>
</dbReference>
<evidence type="ECO:0000313" key="11">
    <source>
        <dbReference type="Proteomes" id="UP000031843"/>
    </source>
</evidence>
<dbReference type="SUPFAM" id="SSF46785">
    <property type="entry name" value="Winged helix' DNA-binding domain"/>
    <property type="match status" value="1"/>
</dbReference>
<evidence type="ECO:0000256" key="8">
    <source>
        <dbReference type="SAM" id="MobiDB-lite"/>
    </source>
</evidence>
<dbReference type="Gene3D" id="3.40.640.10">
    <property type="entry name" value="Type I PLP-dependent aspartate aminotransferase-like (Major domain)"/>
    <property type="match status" value="1"/>
</dbReference>
<dbReference type="GO" id="GO:0004069">
    <property type="term" value="F:L-aspartate:2-oxoglutarate aminotransferase activity"/>
    <property type="evidence" value="ECO:0007669"/>
    <property type="project" value="UniProtKB-EC"/>
</dbReference>
<keyword evidence="6" id="KW-0238">DNA-binding</keyword>
<protein>
    <submittedName>
        <fullName evidence="10">Transcriptional regulator, GntR family domain</fullName>
        <ecNumber evidence="10">2.6.1.1</ecNumber>
    </submittedName>
</protein>
<dbReference type="Gene3D" id="1.10.10.10">
    <property type="entry name" value="Winged helix-like DNA-binding domain superfamily/Winged helix DNA-binding domain"/>
    <property type="match status" value="1"/>
</dbReference>
<dbReference type="STRING" id="68895.RR42_s3351"/>
<evidence type="ECO:0000256" key="5">
    <source>
        <dbReference type="ARBA" id="ARBA00023015"/>
    </source>
</evidence>
<dbReference type="InterPro" id="IPR015422">
    <property type="entry name" value="PyrdxlP-dep_Trfase_small"/>
</dbReference>
<dbReference type="InterPro" id="IPR004839">
    <property type="entry name" value="Aminotransferase_I/II_large"/>
</dbReference>
<evidence type="ECO:0000259" key="9">
    <source>
        <dbReference type="PROSITE" id="PS50949"/>
    </source>
</evidence>
<dbReference type="EC" id="2.6.1.1" evidence="10"/>
<dbReference type="CDD" id="cd00609">
    <property type="entry name" value="AAT_like"/>
    <property type="match status" value="1"/>
</dbReference>
<dbReference type="InterPro" id="IPR051446">
    <property type="entry name" value="HTH_trans_reg/aminotransferase"/>
</dbReference>
<keyword evidence="2 10" id="KW-0032">Aminotransferase</keyword>
<dbReference type="SMART" id="SM00345">
    <property type="entry name" value="HTH_GNTR"/>
    <property type="match status" value="1"/>
</dbReference>
<evidence type="ECO:0000256" key="7">
    <source>
        <dbReference type="ARBA" id="ARBA00023163"/>
    </source>
</evidence>
<evidence type="ECO:0000313" key="10">
    <source>
        <dbReference type="EMBL" id="AJG24927.1"/>
    </source>
</evidence>
<dbReference type="GO" id="GO:0003700">
    <property type="term" value="F:DNA-binding transcription factor activity"/>
    <property type="evidence" value="ECO:0007669"/>
    <property type="project" value="InterPro"/>
</dbReference>
<sequence>MHRVAHRADTIQFPEISHTPNSGSPMPPSKPDTPQRNDGEATPGTLYETLADDIAHSIQAGTLRPGDRLPSVRQASASRGLSPSTVFQAYYLLEARGLIIARQRSGYFVASTRRVLPPEPEAASQPADESTTLNVSELVFDVLASAKQRELVPLGSAFPSPLLFPLPRLAKSMAAVVQQLDPWSSVDDMTPGNAGLRRQIALRYLIDGLTVHTDEIVITNGALEALNLCLAAVTRPGDAVIIESPTFYGALQALERHGLRAIEVPTHPREGIELDALARALERHRPSACWLMTNFQNPLGSLMPDDKKRELVRLLARFEVPLIEDDVYGELYFGNKRPTPAKAFDTQGLVMHCGSFSKCLAPGYRIGWAAPGRFAREVARAKLTSTLTVAAPTQAAILHYLEKGGYDRHLRQLRQALMQRQDTFAQAIARHFPPGTRATRPAGGYFLWLEMSAGTDSLALHRYALSHGISIAPGPIFSAHGGFRHCLRINCGHDFDDRTDAALATLGRLARLTMQ</sequence>
<accession>A0A0C4YGE4</accession>
<dbReference type="Proteomes" id="UP000031843">
    <property type="component" value="Chromosome secondary"/>
</dbReference>
<evidence type="ECO:0000256" key="1">
    <source>
        <dbReference type="ARBA" id="ARBA00005384"/>
    </source>
</evidence>
<dbReference type="FunFam" id="3.40.640.10:FF:000023">
    <property type="entry name" value="Transcriptional regulator, GntR family"/>
    <property type="match status" value="1"/>
</dbReference>
<dbReference type="KEGG" id="cbw:RR42_s3351"/>
<dbReference type="InterPro" id="IPR036390">
    <property type="entry name" value="WH_DNA-bd_sf"/>
</dbReference>
<dbReference type="Pfam" id="PF00392">
    <property type="entry name" value="GntR"/>
    <property type="match status" value="1"/>
</dbReference>
<evidence type="ECO:0000256" key="3">
    <source>
        <dbReference type="ARBA" id="ARBA00022679"/>
    </source>
</evidence>
<proteinExistence type="inferred from homology"/>
<dbReference type="Gene3D" id="3.90.1150.10">
    <property type="entry name" value="Aspartate Aminotransferase, domain 1"/>
    <property type="match status" value="1"/>
</dbReference>
<keyword evidence="11" id="KW-1185">Reference proteome</keyword>
<evidence type="ECO:0000256" key="4">
    <source>
        <dbReference type="ARBA" id="ARBA00022898"/>
    </source>
</evidence>